<reference evidence="1 2" key="1">
    <citation type="submission" date="2019-11" db="EMBL/GenBank/DDBJ databases">
        <title>Whole-genome sequence of a Rhodoblastus acidophilus DSM 142.</title>
        <authorList>
            <person name="Kyndt J.A."/>
            <person name="Meyer T.E."/>
        </authorList>
    </citation>
    <scope>NUCLEOTIDE SEQUENCE [LARGE SCALE GENOMIC DNA]</scope>
    <source>
        <strain evidence="1 2">DSM 142</strain>
    </source>
</reference>
<dbReference type="Pfam" id="PF04255">
    <property type="entry name" value="DUF433"/>
    <property type="match status" value="1"/>
</dbReference>
<dbReference type="OrthoDB" id="940717at2"/>
<dbReference type="EMBL" id="WNKS01000012">
    <property type="protein sequence ID" value="MTV32013.1"/>
    <property type="molecule type" value="Genomic_DNA"/>
</dbReference>
<comment type="caution">
    <text evidence="1">The sequence shown here is derived from an EMBL/GenBank/DDBJ whole genome shotgun (WGS) entry which is preliminary data.</text>
</comment>
<dbReference type="AlphaFoldDB" id="A0A6N8DS49"/>
<evidence type="ECO:0000313" key="1">
    <source>
        <dbReference type="EMBL" id="MTV32013.1"/>
    </source>
</evidence>
<accession>A0A6N8DS49</accession>
<gene>
    <name evidence="1" type="ORF">GJ654_13555</name>
</gene>
<dbReference type="Proteomes" id="UP000439113">
    <property type="component" value="Unassembled WGS sequence"/>
</dbReference>
<protein>
    <submittedName>
        <fullName evidence="1">DUF433 domain-containing protein</fullName>
    </submittedName>
</protein>
<dbReference type="RefSeq" id="WP_155446703.1">
    <property type="nucleotide sequence ID" value="NZ_JAOQNR010000013.1"/>
</dbReference>
<organism evidence="1 2">
    <name type="scientific">Rhodoblastus acidophilus</name>
    <name type="common">Rhodopseudomonas acidophila</name>
    <dbReference type="NCBI Taxonomy" id="1074"/>
    <lineage>
        <taxon>Bacteria</taxon>
        <taxon>Pseudomonadati</taxon>
        <taxon>Pseudomonadota</taxon>
        <taxon>Alphaproteobacteria</taxon>
        <taxon>Hyphomicrobiales</taxon>
        <taxon>Rhodoblastaceae</taxon>
        <taxon>Rhodoblastus</taxon>
    </lineage>
</organism>
<proteinExistence type="predicted"/>
<name>A0A6N8DS49_RHOAC</name>
<dbReference type="InterPro" id="IPR007367">
    <property type="entry name" value="DUF433"/>
</dbReference>
<evidence type="ECO:0000313" key="2">
    <source>
        <dbReference type="Proteomes" id="UP000439113"/>
    </source>
</evidence>
<sequence length="236" mass="26377">MGVAPISKSAGDPFAGGFYTVREAARLLNMPNAGVIAAWLKGRGKNGAPVIRRQYAPIGNAQELGFLDLIEIRFIEHFRKLGYSLQSLRKAAETARLELKCEHPFALYGARFVAERKDIFLEVARNENDSKLLNLVTKQYAMYAVLEEVLSRGLSFDPTSGLAERWRPRDKEFPRVVVDPLIAFGQPVIDPGRVPTESIFTTWNAEGGDYSVVADWYELDEALVKEAVEFELSLPN</sequence>